<keyword evidence="17" id="KW-1185">Reference proteome</keyword>
<keyword evidence="6 12" id="KW-0028">Amino-acid biosynthesis</keyword>
<protein>
    <recommendedName>
        <fullName evidence="4 12">4-hydroxy-tetrahydrodipicolinate synthase</fullName>
        <shortName evidence="12">HTPA synthase</shortName>
        <ecNumber evidence="4 12">4.3.3.7</ecNumber>
    </recommendedName>
</protein>
<comment type="subunit">
    <text evidence="12">Homotetramer; dimer of dimers.</text>
</comment>
<evidence type="ECO:0000256" key="9">
    <source>
        <dbReference type="ARBA" id="ARBA00023239"/>
    </source>
</evidence>
<dbReference type="PANTHER" id="PTHR12128">
    <property type="entry name" value="DIHYDRODIPICOLINATE SYNTHASE"/>
    <property type="match status" value="1"/>
</dbReference>
<evidence type="ECO:0000256" key="2">
    <source>
        <dbReference type="ARBA" id="ARBA00005120"/>
    </source>
</evidence>
<keyword evidence="5 12" id="KW-0963">Cytoplasm</keyword>
<dbReference type="HAMAP" id="MF_00418">
    <property type="entry name" value="DapA"/>
    <property type="match status" value="1"/>
</dbReference>
<keyword evidence="9 12" id="KW-0456">Lyase</keyword>
<evidence type="ECO:0000313" key="16">
    <source>
        <dbReference type="EMBL" id="AWB09989.1"/>
    </source>
</evidence>
<dbReference type="InterPro" id="IPR005263">
    <property type="entry name" value="DapA"/>
</dbReference>
<dbReference type="PIRSF" id="PIRSF001365">
    <property type="entry name" value="DHDPS"/>
    <property type="match status" value="1"/>
</dbReference>
<reference evidence="16 17" key="1">
    <citation type="submission" date="2017-04" db="EMBL/GenBank/DDBJ databases">
        <title>Genomic insights into metabolism of Thermodesulfobium acidiphilum.</title>
        <authorList>
            <person name="Toshchakov S.V."/>
            <person name="Frolov E.N."/>
            <person name="Kublanov I.V."/>
            <person name="Samarov N.I."/>
            <person name="Novikov A."/>
            <person name="Lebedinsky A.V."/>
            <person name="Bonch-Osmolovskaya E.A."/>
            <person name="Chernyh N.A."/>
        </authorList>
    </citation>
    <scope>NUCLEOTIDE SEQUENCE [LARGE SCALE GENOMIC DNA]</scope>
    <source>
        <strain evidence="16 17">3127-1</strain>
    </source>
</reference>
<evidence type="ECO:0000256" key="5">
    <source>
        <dbReference type="ARBA" id="ARBA00022490"/>
    </source>
</evidence>
<name>A0A2R4VZM0_THEAF</name>
<dbReference type="PRINTS" id="PR00146">
    <property type="entry name" value="DHPICSNTHASE"/>
</dbReference>
<evidence type="ECO:0000256" key="1">
    <source>
        <dbReference type="ARBA" id="ARBA00003294"/>
    </source>
</evidence>
<dbReference type="Gene3D" id="3.20.20.70">
    <property type="entry name" value="Aldolase class I"/>
    <property type="match status" value="1"/>
</dbReference>
<keyword evidence="10 12" id="KW-0704">Schiff base</keyword>
<feature type="binding site" evidence="12 15">
    <location>
        <position position="206"/>
    </location>
    <ligand>
        <name>pyruvate</name>
        <dbReference type="ChEBI" id="CHEBI:15361"/>
    </ligand>
</feature>
<dbReference type="SMART" id="SM01130">
    <property type="entry name" value="DHDPS"/>
    <property type="match status" value="1"/>
</dbReference>
<dbReference type="GO" id="GO:0009089">
    <property type="term" value="P:lysine biosynthetic process via diaminopimelate"/>
    <property type="evidence" value="ECO:0007669"/>
    <property type="project" value="UniProtKB-UniRule"/>
</dbReference>
<feature type="binding site" evidence="12 15">
    <location>
        <position position="48"/>
    </location>
    <ligand>
        <name>pyruvate</name>
        <dbReference type="ChEBI" id="CHEBI:15361"/>
    </ligand>
</feature>
<feature type="active site" description="Proton donor/acceptor" evidence="12 14">
    <location>
        <position position="136"/>
    </location>
</feature>
<dbReference type="InterPro" id="IPR002220">
    <property type="entry name" value="DapA-like"/>
</dbReference>
<evidence type="ECO:0000256" key="4">
    <source>
        <dbReference type="ARBA" id="ARBA00012086"/>
    </source>
</evidence>
<evidence type="ECO:0000256" key="7">
    <source>
        <dbReference type="ARBA" id="ARBA00022915"/>
    </source>
</evidence>
<dbReference type="UniPathway" id="UPA00034">
    <property type="reaction ID" value="UER00017"/>
</dbReference>
<dbReference type="PROSITE" id="PS00666">
    <property type="entry name" value="DHDPS_2"/>
    <property type="match status" value="1"/>
</dbReference>
<dbReference type="OrthoDB" id="9782828at2"/>
<dbReference type="InterPro" id="IPR020625">
    <property type="entry name" value="Schiff_base-form_aldolases_AS"/>
</dbReference>
<comment type="catalytic activity">
    <reaction evidence="11 12">
        <text>L-aspartate 4-semialdehyde + pyruvate = (2S,4S)-4-hydroxy-2,3,4,5-tetrahydrodipicolinate + H2O + H(+)</text>
        <dbReference type="Rhea" id="RHEA:34171"/>
        <dbReference type="ChEBI" id="CHEBI:15361"/>
        <dbReference type="ChEBI" id="CHEBI:15377"/>
        <dbReference type="ChEBI" id="CHEBI:15378"/>
        <dbReference type="ChEBI" id="CHEBI:67139"/>
        <dbReference type="ChEBI" id="CHEBI:537519"/>
        <dbReference type="EC" id="4.3.3.7"/>
    </reaction>
</comment>
<dbReference type="GO" id="GO:0019877">
    <property type="term" value="P:diaminopimelate biosynthetic process"/>
    <property type="evidence" value="ECO:0007669"/>
    <property type="project" value="UniProtKB-UniRule"/>
</dbReference>
<evidence type="ECO:0000256" key="15">
    <source>
        <dbReference type="PIRSR" id="PIRSR001365-2"/>
    </source>
</evidence>
<comment type="function">
    <text evidence="1 12">Catalyzes the condensation of (S)-aspartate-beta-semialdehyde [(S)-ASA] and pyruvate to 4-hydroxy-tetrahydrodipicolinate (HTPA).</text>
</comment>
<evidence type="ECO:0000313" key="17">
    <source>
        <dbReference type="Proteomes" id="UP000244792"/>
    </source>
</evidence>
<dbReference type="InterPro" id="IPR013785">
    <property type="entry name" value="Aldolase_TIM"/>
</dbReference>
<dbReference type="KEGG" id="taci:TDSAC_0615"/>
<evidence type="ECO:0000256" key="13">
    <source>
        <dbReference type="PIRNR" id="PIRNR001365"/>
    </source>
</evidence>
<dbReference type="GO" id="GO:0008840">
    <property type="term" value="F:4-hydroxy-tetrahydrodipicolinate synthase activity"/>
    <property type="evidence" value="ECO:0007669"/>
    <property type="project" value="UniProtKB-UniRule"/>
</dbReference>
<dbReference type="RefSeq" id="WP_108308822.1">
    <property type="nucleotide sequence ID" value="NZ_CP020921.1"/>
</dbReference>
<keyword evidence="7 12" id="KW-0220">Diaminopimelate biosynthesis</keyword>
<dbReference type="AlphaFoldDB" id="A0A2R4VZM0"/>
<evidence type="ECO:0000256" key="10">
    <source>
        <dbReference type="ARBA" id="ARBA00023270"/>
    </source>
</evidence>
<dbReference type="NCBIfam" id="TIGR00674">
    <property type="entry name" value="dapA"/>
    <property type="match status" value="1"/>
</dbReference>
<dbReference type="PROSITE" id="PS00665">
    <property type="entry name" value="DHDPS_1"/>
    <property type="match status" value="1"/>
</dbReference>
<dbReference type="GO" id="GO:0005829">
    <property type="term" value="C:cytosol"/>
    <property type="evidence" value="ECO:0007669"/>
    <property type="project" value="TreeGrafter"/>
</dbReference>
<comment type="subcellular location">
    <subcellularLocation>
        <location evidence="12">Cytoplasm</location>
    </subcellularLocation>
</comment>
<proteinExistence type="inferred from homology"/>
<feature type="site" description="Part of a proton relay during catalysis" evidence="12">
    <location>
        <position position="47"/>
    </location>
</feature>
<organism evidence="16 17">
    <name type="scientific">Thermodesulfobium acidiphilum</name>
    <dbReference type="NCBI Taxonomy" id="1794699"/>
    <lineage>
        <taxon>Bacteria</taxon>
        <taxon>Pseudomonadati</taxon>
        <taxon>Thermodesulfobiota</taxon>
        <taxon>Thermodesulfobiia</taxon>
        <taxon>Thermodesulfobiales</taxon>
        <taxon>Thermodesulfobiaceae</taxon>
        <taxon>Thermodesulfobium</taxon>
    </lineage>
</organism>
<dbReference type="Pfam" id="PF00701">
    <property type="entry name" value="DHDPS"/>
    <property type="match status" value="1"/>
</dbReference>
<evidence type="ECO:0000256" key="6">
    <source>
        <dbReference type="ARBA" id="ARBA00022605"/>
    </source>
</evidence>
<evidence type="ECO:0000256" key="12">
    <source>
        <dbReference type="HAMAP-Rule" id="MF_00418"/>
    </source>
</evidence>
<gene>
    <name evidence="12" type="primary">dapA</name>
    <name evidence="16" type="ORF">TDSAC_0615</name>
</gene>
<dbReference type="EC" id="4.3.3.7" evidence="4 12"/>
<sequence length="296" mass="32156">MQVNFGRVLTAMVTPFDEDGKVNYDEAVRLANFLLENGSDGVVLAGTTGESPTLTHQEEFELFKAVYDSLKHKGTIIAGTGSNSTETAINSTKIAENVGVHGVLLVAPYYNKPPQEGLYQHFKAIAKSTSLPCILYNIPGRTGVNVNPDTIIRLSEIDNIVALKDATGSTEQVSQILTSVKENFLIYSGDDSMTLPMLAVGGYGVISVASHVVGPEIREMIMDFVNGNITKAKDMHLKLYPVFKAMFTSTNPIPVKAATNLIGFKVGNPRLPLVALSKPELEKLKELLIKFNKISR</sequence>
<dbReference type="SUPFAM" id="SSF51569">
    <property type="entry name" value="Aldolase"/>
    <property type="match status" value="1"/>
</dbReference>
<dbReference type="EMBL" id="CP020921">
    <property type="protein sequence ID" value="AWB09989.1"/>
    <property type="molecule type" value="Genomic_DNA"/>
</dbReference>
<dbReference type="InterPro" id="IPR020624">
    <property type="entry name" value="Schiff_base-form_aldolases_CS"/>
</dbReference>
<accession>A0A2R4VZM0</accession>
<keyword evidence="8 12" id="KW-0457">Lysine biosynthesis</keyword>
<comment type="caution">
    <text evidence="12">Was originally thought to be a dihydrodipicolinate synthase (DHDPS), catalyzing the condensation of (S)-aspartate-beta-semialdehyde [(S)-ASA] and pyruvate to dihydrodipicolinate (DHDP). However, it was shown in E.coli that the product of the enzymatic reaction is not dihydrodipicolinate but in fact (4S)-4-hydroxy-2,3,4,5-tetrahydro-(2S)-dipicolinic acid (HTPA), and that the consecutive dehydration reaction leading to DHDP is not spontaneous but catalyzed by DapB.</text>
</comment>
<evidence type="ECO:0000256" key="3">
    <source>
        <dbReference type="ARBA" id="ARBA00007592"/>
    </source>
</evidence>
<evidence type="ECO:0000256" key="11">
    <source>
        <dbReference type="ARBA" id="ARBA00047836"/>
    </source>
</evidence>
<evidence type="ECO:0000256" key="14">
    <source>
        <dbReference type="PIRSR" id="PIRSR001365-1"/>
    </source>
</evidence>
<dbReference type="Proteomes" id="UP000244792">
    <property type="component" value="Chromosome"/>
</dbReference>
<comment type="similarity">
    <text evidence="3 12 13">Belongs to the DapA family.</text>
</comment>
<evidence type="ECO:0000256" key="8">
    <source>
        <dbReference type="ARBA" id="ARBA00023154"/>
    </source>
</evidence>
<dbReference type="CDD" id="cd00950">
    <property type="entry name" value="DHDPS"/>
    <property type="match status" value="1"/>
</dbReference>
<comment type="pathway">
    <text evidence="2 12">Amino-acid biosynthesis; L-lysine biosynthesis via DAP pathway; (S)-tetrahydrodipicolinate from L-aspartate: step 3/4.</text>
</comment>
<feature type="active site" description="Schiff-base intermediate with substrate" evidence="12 14">
    <location>
        <position position="164"/>
    </location>
</feature>
<dbReference type="PANTHER" id="PTHR12128:SF66">
    <property type="entry name" value="4-HYDROXY-2-OXOGLUTARATE ALDOLASE, MITOCHONDRIAL"/>
    <property type="match status" value="1"/>
</dbReference>
<feature type="site" description="Part of a proton relay during catalysis" evidence="12">
    <location>
        <position position="110"/>
    </location>
</feature>